<dbReference type="GO" id="GO:0016787">
    <property type="term" value="F:hydrolase activity"/>
    <property type="evidence" value="ECO:0007669"/>
    <property type="project" value="UniProtKB-KW"/>
</dbReference>
<dbReference type="Pfam" id="PF08455">
    <property type="entry name" value="SNF2_assoc"/>
    <property type="match status" value="1"/>
</dbReference>
<dbReference type="RefSeq" id="WP_089831737.1">
    <property type="nucleotide sequence ID" value="NZ_BJWI01000022.1"/>
</dbReference>
<evidence type="ECO:0000256" key="2">
    <source>
        <dbReference type="PROSITE-ProRule" id="PRU00325"/>
    </source>
</evidence>
<dbReference type="CDD" id="cd18012">
    <property type="entry name" value="DEXQc_arch_SWI2_SNF2"/>
    <property type="match status" value="1"/>
</dbReference>
<dbReference type="PROSITE" id="PS51194">
    <property type="entry name" value="HELICASE_CTER"/>
    <property type="match status" value="1"/>
</dbReference>
<reference evidence="7 8" key="1">
    <citation type="submission" date="2016-10" db="EMBL/GenBank/DDBJ databases">
        <authorList>
            <person name="de Groot N.N."/>
        </authorList>
    </citation>
    <scope>NUCLEOTIDE SEQUENCE [LARGE SCALE GENOMIC DNA]</scope>
    <source>
        <strain evidence="7 8">DSM 17073</strain>
    </source>
</reference>
<dbReference type="InterPro" id="IPR000330">
    <property type="entry name" value="SNF2_N"/>
</dbReference>
<dbReference type="PROSITE" id="PS51192">
    <property type="entry name" value="HELICASE_ATP_BIND_1"/>
    <property type="match status" value="1"/>
</dbReference>
<dbReference type="Gene3D" id="3.40.50.10810">
    <property type="entry name" value="Tandem AAA-ATPase domain"/>
    <property type="match status" value="1"/>
</dbReference>
<feature type="domain" description="SWIM-type" evidence="3">
    <location>
        <begin position="54"/>
        <end position="92"/>
    </location>
</feature>
<dbReference type="InterPro" id="IPR038718">
    <property type="entry name" value="SNF2-like_sf"/>
</dbReference>
<gene>
    <name evidence="6" type="ORF">HHA03_15650</name>
    <name evidence="7" type="ORF">SAMN05421839_11511</name>
</gene>
<dbReference type="CDD" id="cd18793">
    <property type="entry name" value="SF2_C_SNF"/>
    <property type="match status" value="1"/>
</dbReference>
<evidence type="ECO:0000259" key="5">
    <source>
        <dbReference type="PROSITE" id="PS51194"/>
    </source>
</evidence>
<dbReference type="PROSITE" id="PS50966">
    <property type="entry name" value="ZF_SWIM"/>
    <property type="match status" value="1"/>
</dbReference>
<dbReference type="Pfam" id="PF00176">
    <property type="entry name" value="SNF2-rel_dom"/>
    <property type="match status" value="1"/>
</dbReference>
<dbReference type="PANTHER" id="PTHR10799">
    <property type="entry name" value="SNF2/RAD54 HELICASE FAMILY"/>
    <property type="match status" value="1"/>
</dbReference>
<dbReference type="EMBL" id="FOXC01000015">
    <property type="protein sequence ID" value="SFP33868.1"/>
    <property type="molecule type" value="Genomic_DNA"/>
</dbReference>
<evidence type="ECO:0000259" key="4">
    <source>
        <dbReference type="PROSITE" id="PS51192"/>
    </source>
</evidence>
<keyword evidence="2" id="KW-0863">Zinc-finger</keyword>
<organism evidence="7 8">
    <name type="scientific">Halolactibacillus halophilus</name>
    <dbReference type="NCBI Taxonomy" id="306540"/>
    <lineage>
        <taxon>Bacteria</taxon>
        <taxon>Bacillati</taxon>
        <taxon>Bacillota</taxon>
        <taxon>Bacilli</taxon>
        <taxon>Bacillales</taxon>
        <taxon>Bacillaceae</taxon>
        <taxon>Halolactibacillus</taxon>
    </lineage>
</organism>
<dbReference type="SMART" id="SM00490">
    <property type="entry name" value="HELICc"/>
    <property type="match status" value="1"/>
</dbReference>
<dbReference type="Pfam" id="PF04434">
    <property type="entry name" value="SWIM"/>
    <property type="match status" value="1"/>
</dbReference>
<dbReference type="STRING" id="306540.SAMN05421839_11511"/>
<dbReference type="Gene3D" id="3.40.50.300">
    <property type="entry name" value="P-loop containing nucleotide triphosphate hydrolases"/>
    <property type="match status" value="1"/>
</dbReference>
<keyword evidence="7" id="KW-0347">Helicase</keyword>
<dbReference type="GO" id="GO:0005524">
    <property type="term" value="F:ATP binding"/>
    <property type="evidence" value="ECO:0007669"/>
    <property type="project" value="InterPro"/>
</dbReference>
<evidence type="ECO:0000259" key="3">
    <source>
        <dbReference type="PROSITE" id="PS50966"/>
    </source>
</evidence>
<feature type="domain" description="Helicase ATP-binding" evidence="4">
    <location>
        <begin position="616"/>
        <end position="775"/>
    </location>
</feature>
<dbReference type="GO" id="GO:0004386">
    <property type="term" value="F:helicase activity"/>
    <property type="evidence" value="ECO:0007669"/>
    <property type="project" value="UniProtKB-KW"/>
</dbReference>
<accession>A0A1I5PIC0</accession>
<dbReference type="InterPro" id="IPR001650">
    <property type="entry name" value="Helicase_C-like"/>
</dbReference>
<keyword evidence="2" id="KW-0479">Metal-binding</keyword>
<reference evidence="6 9" key="2">
    <citation type="submission" date="2019-07" db="EMBL/GenBank/DDBJ databases">
        <title>Whole genome shotgun sequence of Halolactibacillus halophilus NBRC 100868.</title>
        <authorList>
            <person name="Hosoyama A."/>
            <person name="Uohara A."/>
            <person name="Ohji S."/>
            <person name="Ichikawa N."/>
        </authorList>
    </citation>
    <scope>NUCLEOTIDE SEQUENCE [LARGE SCALE GENOMIC DNA]</scope>
    <source>
        <strain evidence="6 9">NBRC 100868</strain>
    </source>
</reference>
<keyword evidence="2" id="KW-0862">Zinc</keyword>
<protein>
    <submittedName>
        <fullName evidence="6">Helicase SNF</fullName>
    </submittedName>
    <submittedName>
        <fullName evidence="7">Superfamily II DNA or RNA helicase, SNF2 family</fullName>
    </submittedName>
</protein>
<dbReference type="SMART" id="SM00487">
    <property type="entry name" value="DEXDc"/>
    <property type="match status" value="1"/>
</dbReference>
<evidence type="ECO:0000313" key="8">
    <source>
        <dbReference type="Proteomes" id="UP000242243"/>
    </source>
</evidence>
<dbReference type="EMBL" id="BJWI01000022">
    <property type="protein sequence ID" value="GEM02033.1"/>
    <property type="molecule type" value="Genomic_DNA"/>
</dbReference>
<keyword evidence="7" id="KW-0067">ATP-binding</keyword>
<proteinExistence type="predicted"/>
<keyword evidence="9" id="KW-1185">Reference proteome</keyword>
<dbReference type="SUPFAM" id="SSF52540">
    <property type="entry name" value="P-loop containing nucleoside triphosphate hydrolases"/>
    <property type="match status" value="2"/>
</dbReference>
<sequence length="1052" mass="122267">MPRIIFEPKEIMKLTGQRFYRRGLDYYKKGRVNHLSYNQAINMWKADVRGSETFHVNIFVYDDDDLETRCTCPAFHTHGTCKHIAAVLLAISKHQQPHLETNVPEAKKSDPFSLRLLDTFKEPVLPKEKQTLRIHYLLNEVSPSFTDDKRFVIGLYVGETKPFIVKDLREFIDAVYYQQPYQVTDKFSYTPNQHQFGTIDQQILNLLKYALTNERAYKDLYAEQQQRLMIVPPYVFEQLFTLLTAQPLTYKSDTQKEYSELALMPLENHINFTIDTAAENQVIHFGDFLSYRYSPYYQVFIKQSNIYTLSADQKIIVNKIMKEMPRHLSEQLTISPSDFQSFLTYVKPMLEAIGTITITENVKQKLYEATLVVHIYLEFIGESLGVTVDYQYGDYRFSFNQPIKDTDRIVVREVKAEEKVIEQLRQWGFQYINQRFQLFHVDKIYDFLLDIVPELKEIYNIYLSDQLKAMINEETIQFDPSIRFDDRLNVLSIDFDINGIDDQEIHELMKALIEKKRYYRPNQGPLVDLESEAFEQFKAFAASLKLKKNDVKKDGLHLSPVHATVVDDYFRDTTAYEATFDTLIKDLDIAKNTAYPLPQIEAELRDYQHVGYQWFKTLSAYHLGGILADEMGLGKTLQTITYILSDYEKSKDTKSLIVAPSSLIYNWKKEFERFAPSLTIQVVSGNQLERKQQIKQPSDVWITSYPLLRQDRELYQSMLFTHFILDEAQAIKNHLTQTAKAARAINATHRFALSGTPIENRLEELWSIFQTLSPGFLGTKKYFLSLDTMAIKQMVRPFILRRLKTDVLTDLPEKFEYEKYTDLTLDQKQVYLSYVNKIKDTINNAPFNENKLDILSGLTRLRQICCHPSLFLENYTGDSGKLDLLKTLLSQLKEENRRVLLFSQFPSMLKIIARELEELGLTHFYLDGQTPSMERLEKVDQFNDGEKDLFLISLKAGGTGLNLTGADTVILFDLWWNPAVEQQAAGRAHRIGQTKKVEVIRLITEGTIEEKIFNLQQKKRALVNEVIEPGETLLSSLSKDDILSLLSVESEL</sequence>
<dbReference type="InterPro" id="IPR007527">
    <property type="entry name" value="Znf_SWIM"/>
</dbReference>
<dbReference type="InterPro" id="IPR027417">
    <property type="entry name" value="P-loop_NTPase"/>
</dbReference>
<evidence type="ECO:0000313" key="9">
    <source>
        <dbReference type="Proteomes" id="UP000321547"/>
    </source>
</evidence>
<dbReference type="InterPro" id="IPR014001">
    <property type="entry name" value="Helicase_ATP-bd"/>
</dbReference>
<evidence type="ECO:0000313" key="7">
    <source>
        <dbReference type="EMBL" id="SFP33868.1"/>
    </source>
</evidence>
<evidence type="ECO:0000256" key="1">
    <source>
        <dbReference type="ARBA" id="ARBA00022801"/>
    </source>
</evidence>
<dbReference type="Pfam" id="PF00271">
    <property type="entry name" value="Helicase_C"/>
    <property type="match status" value="1"/>
</dbReference>
<dbReference type="Proteomes" id="UP000242243">
    <property type="component" value="Unassembled WGS sequence"/>
</dbReference>
<dbReference type="InterPro" id="IPR049730">
    <property type="entry name" value="SNF2/RAD54-like_C"/>
</dbReference>
<name>A0A1I5PIC0_9BACI</name>
<dbReference type="GO" id="GO:0008270">
    <property type="term" value="F:zinc ion binding"/>
    <property type="evidence" value="ECO:0007669"/>
    <property type="project" value="UniProtKB-KW"/>
</dbReference>
<dbReference type="AlphaFoldDB" id="A0A1I5PIC0"/>
<dbReference type="OrthoDB" id="9760715at2"/>
<feature type="domain" description="Helicase C-terminal" evidence="5">
    <location>
        <begin position="884"/>
        <end position="1038"/>
    </location>
</feature>
<dbReference type="FunFam" id="3.40.50.300:FF:000533">
    <property type="entry name" value="Helicase, Snf2 family"/>
    <property type="match status" value="1"/>
</dbReference>
<dbReference type="InterPro" id="IPR013663">
    <property type="entry name" value="Helicase_SWF/SNF/SWI_bac"/>
</dbReference>
<dbReference type="Proteomes" id="UP000321547">
    <property type="component" value="Unassembled WGS sequence"/>
</dbReference>
<keyword evidence="7" id="KW-0547">Nucleotide-binding</keyword>
<keyword evidence="1" id="KW-0378">Hydrolase</keyword>
<evidence type="ECO:0000313" key="6">
    <source>
        <dbReference type="EMBL" id="GEM02033.1"/>
    </source>
</evidence>